<evidence type="ECO:0000313" key="2">
    <source>
        <dbReference type="Proteomes" id="UP001285636"/>
    </source>
</evidence>
<reference evidence="1" key="1">
    <citation type="submission" date="2023-10" db="EMBL/GenBank/DDBJ databases">
        <title>Screening of Alkalihalophilus pseudofirmusBZ-TG-HK211 and Its Alleviation of Salt Stress on Rapeseed Growth.</title>
        <authorList>
            <person name="Zhao B."/>
            <person name="Guo T."/>
        </authorList>
    </citation>
    <scope>NUCLEOTIDE SEQUENCE</scope>
    <source>
        <strain evidence="1">BZ-TG-HK211</strain>
    </source>
</reference>
<name>A0AAJ2NTG8_ALKPS</name>
<feature type="non-terminal residue" evidence="1">
    <location>
        <position position="1"/>
    </location>
</feature>
<proteinExistence type="predicted"/>
<evidence type="ECO:0000313" key="1">
    <source>
        <dbReference type="EMBL" id="MDV2888336.1"/>
    </source>
</evidence>
<protein>
    <recommendedName>
        <fullName evidence="3">Amidohydrolase</fullName>
    </recommendedName>
</protein>
<organism evidence="1 2">
    <name type="scientific">Alkalihalophilus pseudofirmus</name>
    <name type="common">Bacillus pseudofirmus</name>
    <dbReference type="NCBI Taxonomy" id="79885"/>
    <lineage>
        <taxon>Bacteria</taxon>
        <taxon>Bacillati</taxon>
        <taxon>Bacillota</taxon>
        <taxon>Bacilli</taxon>
        <taxon>Bacillales</taxon>
        <taxon>Bacillaceae</taxon>
        <taxon>Alkalihalophilus</taxon>
    </lineage>
</organism>
<accession>A0AAJ2NTG8</accession>
<feature type="non-terminal residue" evidence="1">
    <location>
        <position position="81"/>
    </location>
</feature>
<sequence length="81" mass="9073">LKNYWAYRNMIDEGVNICCGTDLPLDTANIPLSIYFAVGRMFPDGKPEAGFNKEQALSIAEVLRAWTIGGQYVNFDDQRLG</sequence>
<dbReference type="EMBL" id="JAWJAY010001301">
    <property type="protein sequence ID" value="MDV2888336.1"/>
    <property type="molecule type" value="Genomic_DNA"/>
</dbReference>
<evidence type="ECO:0008006" key="3">
    <source>
        <dbReference type="Google" id="ProtNLM"/>
    </source>
</evidence>
<gene>
    <name evidence="1" type="ORF">RYX45_24560</name>
</gene>
<dbReference type="InterPro" id="IPR032466">
    <property type="entry name" value="Metal_Hydrolase"/>
</dbReference>
<comment type="caution">
    <text evidence="1">The sequence shown here is derived from an EMBL/GenBank/DDBJ whole genome shotgun (WGS) entry which is preliminary data.</text>
</comment>
<dbReference type="AlphaFoldDB" id="A0AAJ2NTG8"/>
<dbReference type="Proteomes" id="UP001285636">
    <property type="component" value="Unassembled WGS sequence"/>
</dbReference>
<dbReference type="SUPFAM" id="SSF51556">
    <property type="entry name" value="Metallo-dependent hydrolases"/>
    <property type="match status" value="1"/>
</dbReference>
<dbReference type="Gene3D" id="3.20.20.140">
    <property type="entry name" value="Metal-dependent hydrolases"/>
    <property type="match status" value="1"/>
</dbReference>